<evidence type="ECO:0000313" key="8">
    <source>
        <dbReference type="RefSeq" id="XP_055897991.1"/>
    </source>
</evidence>
<dbReference type="Pfam" id="PF00027">
    <property type="entry name" value="cNMP_binding"/>
    <property type="match status" value="1"/>
</dbReference>
<dbReference type="PANTHER" id="PTHR23011">
    <property type="entry name" value="CYCLIC NUCLEOTIDE-BINDING DOMAIN CONTAINING PROTEIN"/>
    <property type="match status" value="1"/>
</dbReference>
<dbReference type="InterPro" id="IPR000595">
    <property type="entry name" value="cNMP-bd_dom"/>
</dbReference>
<reference evidence="4 5" key="1">
    <citation type="submission" date="2025-04" db="UniProtKB">
        <authorList>
            <consortium name="RefSeq"/>
        </authorList>
    </citation>
    <scope>IDENTIFICATION</scope>
</reference>
<dbReference type="Gene3D" id="2.60.120.10">
    <property type="entry name" value="Jelly Rolls"/>
    <property type="match status" value="2"/>
</dbReference>
<evidence type="ECO:0000313" key="9">
    <source>
        <dbReference type="RefSeq" id="XP_055897992.1"/>
    </source>
</evidence>
<dbReference type="GeneID" id="106065552"/>
<evidence type="ECO:0000313" key="3">
    <source>
        <dbReference type="Proteomes" id="UP001165740"/>
    </source>
</evidence>
<dbReference type="RefSeq" id="XP_055897988.1">
    <property type="nucleotide sequence ID" value="XM_056042013.1"/>
</dbReference>
<evidence type="ECO:0000259" key="2">
    <source>
        <dbReference type="PROSITE" id="PS50042"/>
    </source>
</evidence>
<dbReference type="CDD" id="cd00038">
    <property type="entry name" value="CAP_ED"/>
    <property type="match status" value="1"/>
</dbReference>
<dbReference type="PROSITE" id="PS00888">
    <property type="entry name" value="CNMP_BINDING_1"/>
    <property type="match status" value="1"/>
</dbReference>
<feature type="domain" description="Cyclic nucleotide-binding" evidence="2">
    <location>
        <begin position="187"/>
        <end position="234"/>
    </location>
</feature>
<dbReference type="RefSeq" id="XP_055897986.1">
    <property type="nucleotide sequence ID" value="XM_056042011.1"/>
</dbReference>
<dbReference type="PROSITE" id="PS50042">
    <property type="entry name" value="CNMP_BINDING_3"/>
    <property type="match status" value="2"/>
</dbReference>
<evidence type="ECO:0000256" key="1">
    <source>
        <dbReference type="SAM" id="MobiDB-lite"/>
    </source>
</evidence>
<keyword evidence="3" id="KW-1185">Reference proteome</keyword>
<evidence type="ECO:0000313" key="5">
    <source>
        <dbReference type="RefSeq" id="XP_055897987.1"/>
    </source>
</evidence>
<dbReference type="InterPro" id="IPR014710">
    <property type="entry name" value="RmlC-like_jellyroll"/>
</dbReference>
<evidence type="ECO:0000313" key="4">
    <source>
        <dbReference type="RefSeq" id="XP_055897986.1"/>
    </source>
</evidence>
<dbReference type="RefSeq" id="XP_055897990.1">
    <property type="nucleotide sequence ID" value="XM_056042015.1"/>
</dbReference>
<feature type="compositionally biased region" description="Basic residues" evidence="1">
    <location>
        <begin position="269"/>
        <end position="283"/>
    </location>
</feature>
<dbReference type="PANTHER" id="PTHR23011:SF28">
    <property type="entry name" value="CYCLIC NUCLEOTIDE-BINDING DOMAIN CONTAINING PROTEIN"/>
    <property type="match status" value="1"/>
</dbReference>
<dbReference type="RefSeq" id="XP_055897991.1">
    <property type="nucleotide sequence ID" value="XM_056042016.1"/>
</dbReference>
<dbReference type="SUPFAM" id="SSF51206">
    <property type="entry name" value="cAMP-binding domain-like"/>
    <property type="match status" value="2"/>
</dbReference>
<dbReference type="Proteomes" id="UP001165740">
    <property type="component" value="Chromosome 9"/>
</dbReference>
<dbReference type="RefSeq" id="XP_055897992.1">
    <property type="nucleotide sequence ID" value="XM_056042017.1"/>
</dbReference>
<gene>
    <name evidence="4 5 6 7 8 9" type="primary">LOC106065552</name>
</gene>
<sequence>MSKEYENALRVISKSPDKRYDSEIHQLVPWLRSKAKLFKSLRADILADILRNCDYVTKKRDDVIIKQGDVGDCFYIVLHGKVTIYILNKDQMEGEIDDNNFDNIIQYTKDGNLDRVKLGYCVTSLESGAPFGDVALISDDNIRTASIVADEKTDLLVVDRALYNRSVKEVLAKEFQEKTNFIKNNHLFSNWSPKYRKQLAMALYKEGFAYESALTRQGDKTAFMYFILRGQVEIQVDASQHTQQYPQIFKAARDSEVDKLIKKQDSIQKSRKQNKHSNNHHYHNQINHQSSAHNNVTRRDLSRTMRLCHLGVNESVGDVEMTMELQTYMQTAVCKEFTEVLVLEYKHYERLFTRRHPRTIEAMRDDIGVRLASRLFLLHSSQDVPFLRHLIKIIESRNKPQTQTEKYREEYTVSTAERDFLNHKGPLIDLNGPGSVFFLIKLREKTRQRVQAKRGERVDRLIPATSRSAAMTAAANHMNSLPDTKIVCDRVIGSQARSFRDIQESLQPRDQEEEELEQDEQDTRTNYRSFSRFSQSVDNFTEHDDKLSVLEQRVKHWLQTDNPRGKTQVTKLRRLATQDLDLQPKPGNKVIVRRKGRSPQPPFDSESSSAESLARLKDTPRTKVVDPKLSAYKILLSN</sequence>
<feature type="region of interest" description="Disordered" evidence="1">
    <location>
        <begin position="592"/>
        <end position="620"/>
    </location>
</feature>
<evidence type="ECO:0000313" key="7">
    <source>
        <dbReference type="RefSeq" id="XP_055897990.1"/>
    </source>
</evidence>
<proteinExistence type="predicted"/>
<feature type="region of interest" description="Disordered" evidence="1">
    <location>
        <begin position="504"/>
        <end position="527"/>
    </location>
</feature>
<dbReference type="InterPro" id="IPR018488">
    <property type="entry name" value="cNMP-bd_CS"/>
</dbReference>
<dbReference type="OMA" id="FYMIRVR"/>
<accession>A0A9W3BEW8</accession>
<protein>
    <submittedName>
        <fullName evidence="4 5">Uncharacterized protein LOC106065552</fullName>
    </submittedName>
</protein>
<organism evidence="3 4">
    <name type="scientific">Biomphalaria glabrata</name>
    <name type="common">Bloodfluke planorb</name>
    <name type="synonym">Freshwater snail</name>
    <dbReference type="NCBI Taxonomy" id="6526"/>
    <lineage>
        <taxon>Eukaryota</taxon>
        <taxon>Metazoa</taxon>
        <taxon>Spiralia</taxon>
        <taxon>Lophotrochozoa</taxon>
        <taxon>Mollusca</taxon>
        <taxon>Gastropoda</taxon>
        <taxon>Heterobranchia</taxon>
        <taxon>Euthyneura</taxon>
        <taxon>Panpulmonata</taxon>
        <taxon>Hygrophila</taxon>
        <taxon>Lymnaeoidea</taxon>
        <taxon>Planorbidae</taxon>
        <taxon>Biomphalaria</taxon>
    </lineage>
</organism>
<dbReference type="InterPro" id="IPR018490">
    <property type="entry name" value="cNMP-bd_dom_sf"/>
</dbReference>
<dbReference type="OrthoDB" id="2021138at2759"/>
<dbReference type="RefSeq" id="XP_055897987.1">
    <property type="nucleotide sequence ID" value="XM_056042012.1"/>
</dbReference>
<feature type="region of interest" description="Disordered" evidence="1">
    <location>
        <begin position="262"/>
        <end position="298"/>
    </location>
</feature>
<evidence type="ECO:0000313" key="6">
    <source>
        <dbReference type="RefSeq" id="XP_055897988.1"/>
    </source>
</evidence>
<dbReference type="AlphaFoldDB" id="A0A9W3BEW8"/>
<feature type="domain" description="Cyclic nucleotide-binding" evidence="2">
    <location>
        <begin position="37"/>
        <end position="184"/>
    </location>
</feature>
<feature type="compositionally biased region" description="Acidic residues" evidence="1">
    <location>
        <begin position="511"/>
        <end position="520"/>
    </location>
</feature>
<name>A0A9W3BEW8_BIOGL</name>